<gene>
    <name evidence="3" type="ORF">SAZU_4563</name>
</gene>
<evidence type="ECO:0000313" key="4">
    <source>
        <dbReference type="Proteomes" id="UP000053859"/>
    </source>
</evidence>
<dbReference type="AlphaFoldDB" id="A0A0K8PP70"/>
<feature type="chain" id="PRO_5039551058" evidence="2">
    <location>
        <begin position="31"/>
        <end position="126"/>
    </location>
</feature>
<protein>
    <submittedName>
        <fullName evidence="3">Aaa family ATPase</fullName>
    </submittedName>
</protein>
<dbReference type="PATRIC" id="fig|146537.3.peg.4798"/>
<sequence length="126" mass="12851">MNVGSTCRRAIVTVIAGAFGIAAMCVSADAGGEVSHYFRPSSVSQNTSGGAGPATSAETDHCLSGPRYGCAPADETTGGDEKPVSDDSPSPPQSVNARGGQQDGNSKWAVTASGLHTTMRFTTWEK</sequence>
<feature type="signal peptide" evidence="2">
    <location>
        <begin position="1"/>
        <end position="30"/>
    </location>
</feature>
<reference evidence="3" key="1">
    <citation type="journal article" date="2015" name="Genome Announc.">
        <title>Draft Genome Sequence of Thiostrepton-Producing Streptomyces azureus ATCC 14921.</title>
        <authorList>
            <person name="Sakihara K."/>
            <person name="Maeda J."/>
            <person name="Tashiro K."/>
            <person name="Fujino Y."/>
            <person name="Kuhara S."/>
            <person name="Ohshima T."/>
            <person name="Ogata S."/>
            <person name="Doi K."/>
        </authorList>
    </citation>
    <scope>NUCLEOTIDE SEQUENCE [LARGE SCALE GENOMIC DNA]</scope>
    <source>
        <strain evidence="3">ATCC14921</strain>
    </source>
</reference>
<evidence type="ECO:0000313" key="3">
    <source>
        <dbReference type="EMBL" id="GAP49700.1"/>
    </source>
</evidence>
<evidence type="ECO:0000256" key="2">
    <source>
        <dbReference type="SAM" id="SignalP"/>
    </source>
</evidence>
<proteinExistence type="predicted"/>
<organism evidence="3 4">
    <name type="scientific">Streptomyces azureus</name>
    <dbReference type="NCBI Taxonomy" id="146537"/>
    <lineage>
        <taxon>Bacteria</taxon>
        <taxon>Bacillati</taxon>
        <taxon>Actinomycetota</taxon>
        <taxon>Actinomycetes</taxon>
        <taxon>Kitasatosporales</taxon>
        <taxon>Streptomycetaceae</taxon>
        <taxon>Streptomyces</taxon>
    </lineage>
</organism>
<name>A0A0K8PP70_STRAJ</name>
<keyword evidence="2" id="KW-0732">Signal</keyword>
<feature type="region of interest" description="Disordered" evidence="1">
    <location>
        <begin position="38"/>
        <end position="112"/>
    </location>
</feature>
<keyword evidence="4" id="KW-1185">Reference proteome</keyword>
<dbReference type="EMBL" id="DF968309">
    <property type="protein sequence ID" value="GAP49700.1"/>
    <property type="molecule type" value="Genomic_DNA"/>
</dbReference>
<evidence type="ECO:0000256" key="1">
    <source>
        <dbReference type="SAM" id="MobiDB-lite"/>
    </source>
</evidence>
<dbReference type="Proteomes" id="UP000053859">
    <property type="component" value="Unassembled WGS sequence"/>
</dbReference>
<accession>A0A0K8PP70</accession>